<reference evidence="1 2" key="1">
    <citation type="journal article" date="2017" name="Appl. Environ. Microbiol.">
        <title>Parallel evolution of two clades of a major Atlantic endemic Vibrio parahaemolyticus pathogen lineage by independent acquisition of related pathogenicity islands.</title>
        <authorList>
            <person name="Xu F."/>
            <person name="Gonzalez-Escalona N."/>
            <person name="Drees K.P."/>
            <person name="Sebra R.P."/>
            <person name="Cooper V.S."/>
            <person name="Jones S.H."/>
            <person name="Whistler C.A."/>
        </authorList>
    </citation>
    <scope>NUCLEOTIDE SEQUENCE [LARGE SCALE GENOMIC DNA]</scope>
    <source>
        <strain evidence="1 2">MAVP-3</strain>
    </source>
</reference>
<dbReference type="AlphaFoldDB" id="A0A227J1C2"/>
<organism evidence="1 2">
    <name type="scientific">Vibrio parahaemolyticus</name>
    <dbReference type="NCBI Taxonomy" id="670"/>
    <lineage>
        <taxon>Bacteria</taxon>
        <taxon>Pseudomonadati</taxon>
        <taxon>Pseudomonadota</taxon>
        <taxon>Gammaproteobacteria</taxon>
        <taxon>Vibrionales</taxon>
        <taxon>Vibrionaceae</taxon>
        <taxon>Vibrio</taxon>
    </lineage>
</organism>
<evidence type="ECO:0000313" key="2">
    <source>
        <dbReference type="Proteomes" id="UP000214596"/>
    </source>
</evidence>
<name>A0A227J1C2_VIBPH</name>
<proteinExistence type="predicted"/>
<sequence length="61" mass="6776">MRTIETITQPIATIAKFDLAFSSVCLQHRFNQQVANISKGVSHSGDGHLYVVLGLLAWYLD</sequence>
<accession>A0A227J1C2</accession>
<comment type="caution">
    <text evidence="1">The sequence shown here is derived from an EMBL/GenBank/DDBJ whole genome shotgun (WGS) entry which is preliminary data.</text>
</comment>
<protein>
    <submittedName>
        <fullName evidence="1">Phosphatase PAP2 family protein</fullName>
    </submittedName>
</protein>
<feature type="non-terminal residue" evidence="1">
    <location>
        <position position="61"/>
    </location>
</feature>
<dbReference type="Proteomes" id="UP000214596">
    <property type="component" value="Unassembled WGS sequence"/>
</dbReference>
<gene>
    <name evidence="1" type="ORF">CA163_32620</name>
</gene>
<evidence type="ECO:0000313" key="1">
    <source>
        <dbReference type="EMBL" id="OXE28678.1"/>
    </source>
</evidence>
<dbReference type="EMBL" id="NIXT01004087">
    <property type="protein sequence ID" value="OXE28678.1"/>
    <property type="molecule type" value="Genomic_DNA"/>
</dbReference>